<evidence type="ECO:0000313" key="3">
    <source>
        <dbReference type="Proteomes" id="UP000220797"/>
    </source>
</evidence>
<accession>A0A1J1GKX8</accession>
<protein>
    <submittedName>
        <fullName evidence="2">Uncharacterized protein</fullName>
    </submittedName>
</protein>
<feature type="compositionally biased region" description="Basic and acidic residues" evidence="1">
    <location>
        <begin position="443"/>
        <end position="453"/>
    </location>
</feature>
<gene>
    <name evidence="2" type="ORF">PGAL8A_00067600</name>
</gene>
<feature type="region of interest" description="Disordered" evidence="1">
    <location>
        <begin position="1"/>
        <end position="40"/>
    </location>
</feature>
<proteinExistence type="predicted"/>
<dbReference type="RefSeq" id="XP_028525794.1">
    <property type="nucleotide sequence ID" value="XM_028670865.1"/>
</dbReference>
<name>A0A1J1GKX8_PLAGA</name>
<dbReference type="VEuPathDB" id="PlasmoDB:PGAL8A_00067600"/>
<dbReference type="GeneID" id="39729201"/>
<evidence type="ECO:0000256" key="1">
    <source>
        <dbReference type="SAM" id="MobiDB-lite"/>
    </source>
</evidence>
<dbReference type="Proteomes" id="UP000220797">
    <property type="component" value="Unassembled WGS sequence"/>
</dbReference>
<reference evidence="2" key="1">
    <citation type="submission" date="2015-04" db="EMBL/GenBank/DDBJ databases">
        <authorList>
            <consortium name="Pathogen Informatics"/>
        </authorList>
    </citation>
    <scope>NUCLEOTIDE SEQUENCE [LARGE SCALE GENOMIC DNA]</scope>
    <source>
        <strain evidence="2">8A</strain>
    </source>
</reference>
<keyword evidence="3" id="KW-1185">Reference proteome</keyword>
<organism evidence="2 3">
    <name type="scientific">Plasmodium gallinaceum</name>
    <dbReference type="NCBI Taxonomy" id="5849"/>
    <lineage>
        <taxon>Eukaryota</taxon>
        <taxon>Sar</taxon>
        <taxon>Alveolata</taxon>
        <taxon>Apicomplexa</taxon>
        <taxon>Aconoidasida</taxon>
        <taxon>Haemosporida</taxon>
        <taxon>Plasmodiidae</taxon>
        <taxon>Plasmodium</taxon>
        <taxon>Plasmodium (Haemamoeba)</taxon>
    </lineage>
</organism>
<evidence type="ECO:0000313" key="2">
    <source>
        <dbReference type="EMBL" id="CRG92972.1"/>
    </source>
</evidence>
<dbReference type="AlphaFoldDB" id="A0A1J1GKX8"/>
<dbReference type="OrthoDB" id="347521at2759"/>
<sequence>MKEMNEEIEEKRKQIEEHKEKKEENKEKKNCREKEEKNEGNLEKNEFKNINLKMEPYGKGDYRLLRYLPDGSCVFEEIPSEENKNNLHQYAQVFCSAMEKINQIKSKDENMKNNKEWNKGEEYRILVENELKELMVLFDMILGTLNYDKGRKYLSLNKCYYYKDSKENIQDLCISVTSRKQLLEKLRNLCKNVKLEINSINGIITQKYYLCFISQLIKYWKIMNKKYEEIDYMQLDSNFPYVTQISVEFYFLPSVFWKLSPNPIFLSWPPHPSFSPFKSQYAHITFSLSNLEKDEDIKHYEEISKKTEENTFHYKPEEIKVEHNIVTNINKDNLNEDNVKLKNIHDETKNVDDLIIKEFPNFNKKNYNYNDTYNTYNNDIHVDKVIPKGVNGVPNYDEKEKYVFSLETEHNTITNNSNNINDNENKLSNQNVENNIKNNKTNNYDDTKNDENKELNKSSYIEDKNNYSYYGLKIKEEEMRMFRLLDNTSIISVQFEGIAAYLIENNYFIQFDLFPLNVKLKENMKSTKNKKWKHIFPKKIIPKNLIFEQAKKVHEKLTRAQWVLIDKSIFCILAEQANNLKDKNNELVINLDNVSDINKIIKIHCTQINHKSIEFLLDDILIPSSSNKFISVDFSFVILYEPIKIYDSNGKCNNNSNIEFNTNGNTNYFSNSNNDSIKFNVNNNEHDEKSGYTMFTPARFNELNKDNRDNNMKKKITNDLDENYEITLDYELIQMFLNLALSKVRDLFICSWKYFSFEIPFYSADIHPMVYQNMFPDYRSDTLITNFFTWFIKSMNTYLRINEKKGIQ</sequence>
<comment type="caution">
    <text evidence="2">The sequence shown here is derived from an EMBL/GenBank/DDBJ whole genome shotgun (WGS) entry which is preliminary data.</text>
</comment>
<feature type="region of interest" description="Disordered" evidence="1">
    <location>
        <begin position="434"/>
        <end position="453"/>
    </location>
</feature>
<dbReference type="EMBL" id="CVMV01000004">
    <property type="protein sequence ID" value="CRG92972.1"/>
    <property type="molecule type" value="Genomic_DNA"/>
</dbReference>